<dbReference type="GO" id="GO:0046578">
    <property type="term" value="P:regulation of Ras protein signal transduction"/>
    <property type="evidence" value="ECO:0007669"/>
    <property type="project" value="TreeGrafter"/>
</dbReference>
<evidence type="ECO:0000313" key="2">
    <source>
        <dbReference type="Proteomes" id="UP000807716"/>
    </source>
</evidence>
<dbReference type="Pfam" id="PF01161">
    <property type="entry name" value="PBP"/>
    <property type="match status" value="1"/>
</dbReference>
<dbReference type="AlphaFoldDB" id="A0A9P6U8G6"/>
<keyword evidence="2" id="KW-1185">Reference proteome</keyword>
<gene>
    <name evidence="1" type="primary">PEBP4</name>
    <name evidence="1" type="ORF">DFQ27_001510</name>
</gene>
<dbReference type="Gene3D" id="3.90.280.10">
    <property type="entry name" value="PEBP-like"/>
    <property type="match status" value="1"/>
</dbReference>
<dbReference type="PANTHER" id="PTHR11362">
    <property type="entry name" value="PHOSPHATIDYLETHANOLAMINE-BINDING PROTEIN"/>
    <property type="match status" value="1"/>
</dbReference>
<dbReference type="CDD" id="cd00866">
    <property type="entry name" value="PEBP_euk"/>
    <property type="match status" value="1"/>
</dbReference>
<dbReference type="InterPro" id="IPR008914">
    <property type="entry name" value="PEBP"/>
</dbReference>
<sequence length="152" mass="16869">MLMVSYGGQDVVLGNTLAVADTQREPNVSFLPDNPADKYTLMLVDPDAPSRRDPKFRQWRHWVKTNISMDSSTGLTSVRNGQTLTSYNGPSPPAGSGPHRYVFLLYKQSPNSDAGMLSTNMSENRSMFKAAQFADQARLQLVGANYFFAENK</sequence>
<proteinExistence type="predicted"/>
<accession>A0A9P6U8G6</accession>
<dbReference type="GO" id="GO:0030162">
    <property type="term" value="P:regulation of proteolysis"/>
    <property type="evidence" value="ECO:0007669"/>
    <property type="project" value="TreeGrafter"/>
</dbReference>
<dbReference type="SUPFAM" id="SSF49777">
    <property type="entry name" value="PEBP-like"/>
    <property type="match status" value="1"/>
</dbReference>
<dbReference type="GO" id="GO:0030414">
    <property type="term" value="F:peptidase inhibitor activity"/>
    <property type="evidence" value="ECO:0007669"/>
    <property type="project" value="TreeGrafter"/>
</dbReference>
<dbReference type="InterPro" id="IPR035810">
    <property type="entry name" value="PEBP_euk"/>
</dbReference>
<dbReference type="InterPro" id="IPR036610">
    <property type="entry name" value="PEBP-like_sf"/>
</dbReference>
<organism evidence="1 2">
    <name type="scientific">Actinomortierella ambigua</name>
    <dbReference type="NCBI Taxonomy" id="1343610"/>
    <lineage>
        <taxon>Eukaryota</taxon>
        <taxon>Fungi</taxon>
        <taxon>Fungi incertae sedis</taxon>
        <taxon>Mucoromycota</taxon>
        <taxon>Mortierellomycotina</taxon>
        <taxon>Mortierellomycetes</taxon>
        <taxon>Mortierellales</taxon>
        <taxon>Mortierellaceae</taxon>
        <taxon>Actinomortierella</taxon>
    </lineage>
</organism>
<reference evidence="1" key="1">
    <citation type="journal article" date="2020" name="Fungal Divers.">
        <title>Resolving the Mortierellaceae phylogeny through synthesis of multi-gene phylogenetics and phylogenomics.</title>
        <authorList>
            <person name="Vandepol N."/>
            <person name="Liber J."/>
            <person name="Desiro A."/>
            <person name="Na H."/>
            <person name="Kennedy M."/>
            <person name="Barry K."/>
            <person name="Grigoriev I.V."/>
            <person name="Miller A.N."/>
            <person name="O'Donnell K."/>
            <person name="Stajich J.E."/>
            <person name="Bonito G."/>
        </authorList>
    </citation>
    <scope>NUCLEOTIDE SEQUENCE</scope>
    <source>
        <strain evidence="1">BC1065</strain>
    </source>
</reference>
<dbReference type="PANTHER" id="PTHR11362:SF148">
    <property type="entry name" value="CARBOXYPEPTIDASE Y INHIBITOR"/>
    <property type="match status" value="1"/>
</dbReference>
<evidence type="ECO:0000313" key="1">
    <source>
        <dbReference type="EMBL" id="KAG0264035.1"/>
    </source>
</evidence>
<dbReference type="GO" id="GO:0005543">
    <property type="term" value="F:phospholipid binding"/>
    <property type="evidence" value="ECO:0007669"/>
    <property type="project" value="TreeGrafter"/>
</dbReference>
<dbReference type="OrthoDB" id="2506647at2759"/>
<protein>
    <submittedName>
        <fullName evidence="1">Phosphatidylethanolamine-binding protein 4</fullName>
    </submittedName>
</protein>
<dbReference type="EMBL" id="JAAAJB010000150">
    <property type="protein sequence ID" value="KAG0264035.1"/>
    <property type="molecule type" value="Genomic_DNA"/>
</dbReference>
<comment type="caution">
    <text evidence="1">The sequence shown here is derived from an EMBL/GenBank/DDBJ whole genome shotgun (WGS) entry which is preliminary data.</text>
</comment>
<name>A0A9P6U8G6_9FUNG</name>
<dbReference type="Proteomes" id="UP000807716">
    <property type="component" value="Unassembled WGS sequence"/>
</dbReference>